<gene>
    <name evidence="1" type="ordered locus">Mchl_4725</name>
</gene>
<dbReference type="EMBL" id="CP001298">
    <property type="protein sequence ID" value="ACK85499.1"/>
    <property type="molecule type" value="Genomic_DNA"/>
</dbReference>
<organism evidence="1 2">
    <name type="scientific">Methylorubrum extorquens (strain CM4 / NCIMB 13688)</name>
    <name type="common">Methylobacterium extorquens</name>
    <dbReference type="NCBI Taxonomy" id="440085"/>
    <lineage>
        <taxon>Bacteria</taxon>
        <taxon>Pseudomonadati</taxon>
        <taxon>Pseudomonadota</taxon>
        <taxon>Alphaproteobacteria</taxon>
        <taxon>Hyphomicrobiales</taxon>
        <taxon>Methylobacteriaceae</taxon>
        <taxon>Methylorubrum</taxon>
    </lineage>
</organism>
<dbReference type="Proteomes" id="UP000002385">
    <property type="component" value="Chromosome"/>
</dbReference>
<evidence type="ECO:0000313" key="2">
    <source>
        <dbReference type="Proteomes" id="UP000002385"/>
    </source>
</evidence>
<reference evidence="2" key="1">
    <citation type="submission" date="2008-12" db="EMBL/GenBank/DDBJ databases">
        <title>Complete sequence of chromosome of Methylobacterium chloromethanicum CM4.</title>
        <authorList>
            <consortium name="US DOE Joint Genome Institute"/>
            <person name="Lucas S."/>
            <person name="Copeland A."/>
            <person name="Lapidus A."/>
            <person name="Glavina del Rio T."/>
            <person name="Dalin E."/>
            <person name="Tice H."/>
            <person name="Bruce D."/>
            <person name="Goodwin L."/>
            <person name="Pitluck S."/>
            <person name="Chertkov O."/>
            <person name="Brettin T."/>
            <person name="Detter J.C."/>
            <person name="Han C."/>
            <person name="Larimer F."/>
            <person name="Land M."/>
            <person name="Hauser L."/>
            <person name="Kyrpides N."/>
            <person name="Mikhailova N."/>
            <person name="Marx C."/>
            <person name="Richardson P."/>
        </authorList>
    </citation>
    <scope>NUCLEOTIDE SEQUENCE [LARGE SCALE GENOMIC DNA]</scope>
    <source>
        <strain evidence="2">CM4 / NCIMB 13688</strain>
    </source>
</reference>
<sequence>MGMVVGAAGSKETLNRLLAGTPAPTGEGAVGGWGDVLAVQLVCRRPE</sequence>
<evidence type="ECO:0000313" key="1">
    <source>
        <dbReference type="EMBL" id="ACK85499.1"/>
    </source>
</evidence>
<name>B7KQV8_METC4</name>
<protein>
    <submittedName>
        <fullName evidence="1">Uncharacterized protein</fullName>
    </submittedName>
</protein>
<reference evidence="1 2" key="2">
    <citation type="journal article" date="2012" name="J. Bacteriol.">
        <title>Complete genome sequences of six strains of the genus Methylobacterium.</title>
        <authorList>
            <person name="Marx C.J."/>
            <person name="Bringel F."/>
            <person name="Chistoserdova L."/>
            <person name="Moulin L."/>
            <person name="Farhan Ul Haque M."/>
            <person name="Fleischman D.E."/>
            <person name="Gruffaz C."/>
            <person name="Jourand P."/>
            <person name="Knief C."/>
            <person name="Lee M.C."/>
            <person name="Muller E.E."/>
            <person name="Nadalig T."/>
            <person name="Peyraud R."/>
            <person name="Roselli S."/>
            <person name="Russ L."/>
            <person name="Goodwin L.A."/>
            <person name="Ivanova N."/>
            <person name="Kyrpides N."/>
            <person name="Lajus A."/>
            <person name="Land M.L."/>
            <person name="Medigue C."/>
            <person name="Mikhailova N."/>
            <person name="Nolan M."/>
            <person name="Woyke T."/>
            <person name="Stolyar S."/>
            <person name="Vorholt J.A."/>
            <person name="Vuilleumier S."/>
        </authorList>
    </citation>
    <scope>NUCLEOTIDE SEQUENCE [LARGE SCALE GENOMIC DNA]</scope>
    <source>
        <strain evidence="2">CM4 / NCIMB 13688</strain>
    </source>
</reference>
<dbReference type="HOGENOM" id="CLU_3170093_0_0_5"/>
<proteinExistence type="predicted"/>
<dbReference type="KEGG" id="mch:Mchl_4725"/>
<accession>B7KQV8</accession>
<dbReference type="AlphaFoldDB" id="B7KQV8"/>